<sequence length="186" mass="20556">MGRSGAGVQVRDAGTQCLSTRPHVARAKRTYAGGIMGYRYLTTLILGLHFAYLLYLVAGGFLAWRWPRAIWPHLAAGVWGFAVIAGRLVCPLTYAEDWSRRQAGEAGLTQGFIDRYVEGVIYPQQYTHVAQALTAVIVLVSWAGYLVRRKKIRASLKSLEQLGGRPDHHGEAMGAAPPRRRTAHRS</sequence>
<gene>
    <name evidence="3" type="ORF">Pa4123_57000</name>
</gene>
<feature type="region of interest" description="Disordered" evidence="1">
    <location>
        <begin position="163"/>
        <end position="186"/>
    </location>
</feature>
<proteinExistence type="predicted"/>
<organism evidence="3 4">
    <name type="scientific">Phytohabitans aurantiacus</name>
    <dbReference type="NCBI Taxonomy" id="3016789"/>
    <lineage>
        <taxon>Bacteria</taxon>
        <taxon>Bacillati</taxon>
        <taxon>Actinomycetota</taxon>
        <taxon>Actinomycetes</taxon>
        <taxon>Micromonosporales</taxon>
        <taxon>Micromonosporaceae</taxon>
    </lineage>
</organism>
<protein>
    <recommendedName>
        <fullName evidence="5">DUF2784 domain-containing protein</fullName>
    </recommendedName>
</protein>
<dbReference type="EMBL" id="BSDI01000032">
    <property type="protein sequence ID" value="GLI00424.1"/>
    <property type="molecule type" value="Genomic_DNA"/>
</dbReference>
<keyword evidence="2" id="KW-0812">Transmembrane</keyword>
<dbReference type="InterPro" id="IPR021218">
    <property type="entry name" value="DUF2784"/>
</dbReference>
<keyword evidence="2" id="KW-0472">Membrane</keyword>
<evidence type="ECO:0008006" key="5">
    <source>
        <dbReference type="Google" id="ProtNLM"/>
    </source>
</evidence>
<keyword evidence="2" id="KW-1133">Transmembrane helix</keyword>
<feature type="transmembrane region" description="Helical" evidence="2">
    <location>
        <begin position="129"/>
        <end position="147"/>
    </location>
</feature>
<accession>A0ABQ5R0U2</accession>
<reference evidence="3" key="1">
    <citation type="submission" date="2022-12" db="EMBL/GenBank/DDBJ databases">
        <title>New Phytohabitans aurantiacus sp. RD004123 nov., an actinomycete isolated from soil.</title>
        <authorList>
            <person name="Triningsih D.W."/>
            <person name="Harunari E."/>
            <person name="Igarashi Y."/>
        </authorList>
    </citation>
    <scope>NUCLEOTIDE SEQUENCE</scope>
    <source>
        <strain evidence="3">RD004123</strain>
    </source>
</reference>
<evidence type="ECO:0000313" key="4">
    <source>
        <dbReference type="Proteomes" id="UP001144280"/>
    </source>
</evidence>
<dbReference type="Pfam" id="PF10861">
    <property type="entry name" value="DUF2784"/>
    <property type="match status" value="1"/>
</dbReference>
<comment type="caution">
    <text evidence="3">The sequence shown here is derived from an EMBL/GenBank/DDBJ whole genome shotgun (WGS) entry which is preliminary data.</text>
</comment>
<name>A0ABQ5R0U2_9ACTN</name>
<evidence type="ECO:0000256" key="1">
    <source>
        <dbReference type="SAM" id="MobiDB-lite"/>
    </source>
</evidence>
<dbReference type="Proteomes" id="UP001144280">
    <property type="component" value="Unassembled WGS sequence"/>
</dbReference>
<feature type="transmembrane region" description="Helical" evidence="2">
    <location>
        <begin position="74"/>
        <end position="94"/>
    </location>
</feature>
<evidence type="ECO:0000313" key="3">
    <source>
        <dbReference type="EMBL" id="GLI00424.1"/>
    </source>
</evidence>
<keyword evidence="4" id="KW-1185">Reference proteome</keyword>
<evidence type="ECO:0000256" key="2">
    <source>
        <dbReference type="SAM" id="Phobius"/>
    </source>
</evidence>
<feature type="transmembrane region" description="Helical" evidence="2">
    <location>
        <begin position="40"/>
        <end position="62"/>
    </location>
</feature>